<comment type="caution">
    <text evidence="2">The sequence shown here is derived from an EMBL/GenBank/DDBJ whole genome shotgun (WGS) entry which is preliminary data.</text>
</comment>
<dbReference type="OrthoDB" id="7282816at2"/>
<evidence type="ECO:0000313" key="3">
    <source>
        <dbReference type="Proteomes" id="UP000027866"/>
    </source>
</evidence>
<keyword evidence="3" id="KW-1185">Reference proteome</keyword>
<sequence length="229" mass="26137">MPKRPRSTPPLSRDPSRPILRNKRAIPRQACSQVAFVRERPAPDDPLLAFEPVVTRTVRKNSITPELQREFIAHLASTGIVRDAARHIGRSNEALYRLRLRPDAAGFRAAWERALDWAMTRLEDSAFARAINGEEKPIVYQGEVIGYERRWNDALVMFFLRNRMADRYAPEAHMTPGHPVYERIRREIEAEQRARANDPANLARVREAIDAKVRALKIDLARDAEGGAS</sequence>
<dbReference type="PATRIC" id="fig|39960.10.peg.1231"/>
<evidence type="ECO:0000256" key="1">
    <source>
        <dbReference type="SAM" id="MobiDB-lite"/>
    </source>
</evidence>
<evidence type="ECO:0000313" key="2">
    <source>
        <dbReference type="EMBL" id="KEO92694.1"/>
    </source>
</evidence>
<protein>
    <recommendedName>
        <fullName evidence="4">Terminase small subunit</fullName>
    </recommendedName>
</protein>
<dbReference type="Proteomes" id="UP000027866">
    <property type="component" value="Unassembled WGS sequence"/>
</dbReference>
<evidence type="ECO:0008006" key="4">
    <source>
        <dbReference type="Google" id="ProtNLM"/>
    </source>
</evidence>
<proteinExistence type="predicted"/>
<reference evidence="2 3" key="1">
    <citation type="submission" date="2014-04" db="EMBL/GenBank/DDBJ databases">
        <title>A comprehensive comparison of genomes of Erythrobacter spp. Strains.</title>
        <authorList>
            <person name="Zheng Q."/>
        </authorList>
    </citation>
    <scope>NUCLEOTIDE SEQUENCE [LARGE SCALE GENOMIC DNA]</scope>
    <source>
        <strain evidence="2 3">DSM 8509</strain>
    </source>
</reference>
<dbReference type="AlphaFoldDB" id="A0A074MGV7"/>
<accession>A0A074MGV7</accession>
<dbReference type="RefSeq" id="WP_051698186.1">
    <property type="nucleotide sequence ID" value="NZ_CP017057.1"/>
</dbReference>
<dbReference type="EMBL" id="JMIX01000009">
    <property type="protein sequence ID" value="KEO92694.1"/>
    <property type="molecule type" value="Genomic_DNA"/>
</dbReference>
<feature type="region of interest" description="Disordered" evidence="1">
    <location>
        <begin position="1"/>
        <end position="24"/>
    </location>
</feature>
<name>A0A074MGV7_9SPHN</name>
<gene>
    <name evidence="2" type="ORF">EH32_15675</name>
</gene>
<organism evidence="2 3">
    <name type="scientific">Erythrobacter litoralis</name>
    <dbReference type="NCBI Taxonomy" id="39960"/>
    <lineage>
        <taxon>Bacteria</taxon>
        <taxon>Pseudomonadati</taxon>
        <taxon>Pseudomonadota</taxon>
        <taxon>Alphaproteobacteria</taxon>
        <taxon>Sphingomonadales</taxon>
        <taxon>Erythrobacteraceae</taxon>
        <taxon>Erythrobacter/Porphyrobacter group</taxon>
        <taxon>Erythrobacter</taxon>
    </lineage>
</organism>
<dbReference type="KEGG" id="elq:Ga0102493_112142"/>